<name>A0A068RFB3_9GAMM</name>
<protein>
    <submittedName>
        <fullName evidence="1">Uncharacterized protein</fullName>
    </submittedName>
</protein>
<dbReference type="RefSeq" id="WP_061770896.1">
    <property type="nucleotide sequence ID" value="NZ_FR904239.1"/>
</dbReference>
<reference evidence="1" key="1">
    <citation type="submission" date="2013-06" db="EMBL/GenBank/DDBJ databases">
        <authorList>
            <person name="Mazano-Marin A."/>
        </authorList>
    </citation>
    <scope>NUCLEOTIDE SEQUENCE</scope>
    <source>
        <strain evidence="1">SCt-VLC</strain>
    </source>
</reference>
<accession>A0A068RFB3</accession>
<reference evidence="1" key="2">
    <citation type="journal article" date="2014" name="Genome Biol. Evol.">
        <title>Settling down: the genome of Serratia symbiotica from the aphid Cinara tujafilina zooms in on the process of accommodation to a cooperative intracellular life.</title>
        <authorList>
            <person name="Manzano-Marin A."/>
            <person name="Latorre A."/>
        </authorList>
    </citation>
    <scope>NUCLEOTIDE SEQUENCE</scope>
    <source>
        <strain evidence="1">SCt-VLC</strain>
    </source>
</reference>
<gene>
    <name evidence="1" type="ORF">SCTVLC_2199</name>
</gene>
<organism evidence="1">
    <name type="scientific">Serratia symbiotica SCt-VLC</name>
    <dbReference type="NCBI Taxonomy" id="1347341"/>
    <lineage>
        <taxon>Bacteria</taxon>
        <taxon>Pseudomonadati</taxon>
        <taxon>Pseudomonadota</taxon>
        <taxon>Gammaproteobacteria</taxon>
        <taxon>Enterobacterales</taxon>
        <taxon>Yersiniaceae</taxon>
        <taxon>Serratia</taxon>
        <taxon>Serratia symbiotica</taxon>
    </lineage>
</organism>
<proteinExistence type="predicted"/>
<sequence>MTIGISIMTSKTAYVKLMGEGGKMPKRQRQITRCDITVFNVDPVLWALGYHIAECFRKGEPMHVPPMRGSEWGHVLRALKIMQMWSDNFYRMEMTD</sequence>
<evidence type="ECO:0000313" key="1">
    <source>
        <dbReference type="EMBL" id="CDG48846.1"/>
    </source>
</evidence>
<dbReference type="EMBL" id="FR904239">
    <property type="protein sequence ID" value="CDG48846.1"/>
    <property type="molecule type" value="Genomic_DNA"/>
</dbReference>
<dbReference type="AlphaFoldDB" id="A0A068RFB3"/>
<dbReference type="OrthoDB" id="6627030at2"/>